<sequence length="177" mass="20765">MKFPVLHTERLILREMQQKDKEHFINFMTNQSCTQYLMFNEEQKTHKGARRLFDYILNSYLSNEPVLALAVALREKDEMIGLVGASPIETPGIYECYYTLFPEMTGHGYATEATRRLFQFLFQNRNATETRAYMYPENKASRRVAERLAMENKGIQKHPVFQSNQLLYVCYPDKVTG</sequence>
<dbReference type="PANTHER" id="PTHR43792:SF8">
    <property type="entry name" value="[RIBOSOMAL PROTEIN US5]-ALANINE N-ACETYLTRANSFERASE"/>
    <property type="match status" value="1"/>
</dbReference>
<evidence type="ECO:0000259" key="4">
    <source>
        <dbReference type="PROSITE" id="PS51186"/>
    </source>
</evidence>
<dbReference type="AlphaFoldDB" id="A0A5M4B2S0"/>
<name>A0A5M4B2S0_9BACT</name>
<comment type="similarity">
    <text evidence="3">Belongs to the acetyltransferase family. RimJ subfamily.</text>
</comment>
<dbReference type="GO" id="GO:0016747">
    <property type="term" value="F:acyltransferase activity, transferring groups other than amino-acyl groups"/>
    <property type="evidence" value="ECO:0007669"/>
    <property type="project" value="InterPro"/>
</dbReference>
<reference evidence="5 6" key="1">
    <citation type="submission" date="2019-10" db="EMBL/GenBank/DDBJ databases">
        <title>Prolixibacter strains distinguished by the presence of nitrate reductase genes were adept at nitrate-dependent anaerobic corrosion of metallic iron and carbon steel.</title>
        <authorList>
            <person name="Iino T."/>
            <person name="Shono N."/>
            <person name="Ito K."/>
            <person name="Nakamura R."/>
            <person name="Sueoka K."/>
            <person name="Harayama S."/>
            <person name="Ohkuma M."/>
        </authorList>
    </citation>
    <scope>NUCLEOTIDE SEQUENCE [LARGE SCALE GENOMIC DNA]</scope>
    <source>
        <strain evidence="5 6">JCM 13498</strain>
    </source>
</reference>
<dbReference type="Proteomes" id="UP000391834">
    <property type="component" value="Unassembled WGS sequence"/>
</dbReference>
<dbReference type="Gene3D" id="3.40.630.30">
    <property type="match status" value="1"/>
</dbReference>
<evidence type="ECO:0000256" key="1">
    <source>
        <dbReference type="ARBA" id="ARBA00022679"/>
    </source>
</evidence>
<evidence type="ECO:0000256" key="2">
    <source>
        <dbReference type="ARBA" id="ARBA00023315"/>
    </source>
</evidence>
<gene>
    <name evidence="5" type="ORF">PbJCM13498_32930</name>
</gene>
<protein>
    <submittedName>
        <fullName evidence="5">N-acetyltransferase</fullName>
    </submittedName>
</protein>
<dbReference type="OrthoDB" id="9788916at2"/>
<organism evidence="5 6">
    <name type="scientific">Prolixibacter bellariivorans</name>
    <dbReference type="NCBI Taxonomy" id="314319"/>
    <lineage>
        <taxon>Bacteria</taxon>
        <taxon>Pseudomonadati</taxon>
        <taxon>Bacteroidota</taxon>
        <taxon>Bacteroidia</taxon>
        <taxon>Marinilabiliales</taxon>
        <taxon>Prolixibacteraceae</taxon>
        <taxon>Prolixibacter</taxon>
    </lineage>
</organism>
<evidence type="ECO:0000313" key="6">
    <source>
        <dbReference type="Proteomes" id="UP000391834"/>
    </source>
</evidence>
<dbReference type="SUPFAM" id="SSF55729">
    <property type="entry name" value="Acyl-CoA N-acyltransferases (Nat)"/>
    <property type="match status" value="1"/>
</dbReference>
<dbReference type="InterPro" id="IPR051531">
    <property type="entry name" value="N-acetyltransferase"/>
</dbReference>
<dbReference type="InterPro" id="IPR016181">
    <property type="entry name" value="Acyl_CoA_acyltransferase"/>
</dbReference>
<dbReference type="PANTHER" id="PTHR43792">
    <property type="entry name" value="GNAT FAMILY, PUTATIVE (AFU_ORTHOLOGUE AFUA_3G00765)-RELATED-RELATED"/>
    <property type="match status" value="1"/>
</dbReference>
<keyword evidence="1 5" id="KW-0808">Transferase</keyword>
<dbReference type="InterPro" id="IPR000182">
    <property type="entry name" value="GNAT_dom"/>
</dbReference>
<dbReference type="RefSeq" id="WP_025864749.1">
    <property type="nucleotide sequence ID" value="NZ_BLAX01000001.1"/>
</dbReference>
<keyword evidence="6" id="KW-1185">Reference proteome</keyword>
<dbReference type="EMBL" id="BLAX01000001">
    <property type="protein sequence ID" value="GET34430.1"/>
    <property type="molecule type" value="Genomic_DNA"/>
</dbReference>
<accession>A0A5M4B2S0</accession>
<evidence type="ECO:0000256" key="3">
    <source>
        <dbReference type="ARBA" id="ARBA00038502"/>
    </source>
</evidence>
<feature type="domain" description="N-acetyltransferase" evidence="4">
    <location>
        <begin position="11"/>
        <end position="173"/>
    </location>
</feature>
<proteinExistence type="inferred from homology"/>
<dbReference type="PROSITE" id="PS51186">
    <property type="entry name" value="GNAT"/>
    <property type="match status" value="1"/>
</dbReference>
<comment type="caution">
    <text evidence="5">The sequence shown here is derived from an EMBL/GenBank/DDBJ whole genome shotgun (WGS) entry which is preliminary data.</text>
</comment>
<keyword evidence="2" id="KW-0012">Acyltransferase</keyword>
<dbReference type="Pfam" id="PF13302">
    <property type="entry name" value="Acetyltransf_3"/>
    <property type="match status" value="1"/>
</dbReference>
<evidence type="ECO:0000313" key="5">
    <source>
        <dbReference type="EMBL" id="GET34430.1"/>
    </source>
</evidence>